<evidence type="ECO:0000256" key="1">
    <source>
        <dbReference type="SAM" id="MobiDB-lite"/>
    </source>
</evidence>
<feature type="compositionally biased region" description="Basic and acidic residues" evidence="1">
    <location>
        <begin position="202"/>
        <end position="216"/>
    </location>
</feature>
<gene>
    <name evidence="2" type="ORF">C8A01DRAFT_48875</name>
</gene>
<comment type="caution">
    <text evidence="2">The sequence shown here is derived from an EMBL/GenBank/DDBJ whole genome shotgun (WGS) entry which is preliminary data.</text>
</comment>
<feature type="region of interest" description="Disordered" evidence="1">
    <location>
        <begin position="661"/>
        <end position="718"/>
    </location>
</feature>
<feature type="region of interest" description="Disordered" evidence="1">
    <location>
        <begin position="192"/>
        <end position="272"/>
    </location>
</feature>
<feature type="region of interest" description="Disordered" evidence="1">
    <location>
        <begin position="1"/>
        <end position="28"/>
    </location>
</feature>
<dbReference type="Proteomes" id="UP001303115">
    <property type="component" value="Unassembled WGS sequence"/>
</dbReference>
<feature type="region of interest" description="Disordered" evidence="1">
    <location>
        <begin position="56"/>
        <end position="91"/>
    </location>
</feature>
<feature type="compositionally biased region" description="Basic and acidic residues" evidence="1">
    <location>
        <begin position="75"/>
        <end position="91"/>
    </location>
</feature>
<keyword evidence="3" id="KW-1185">Reference proteome</keyword>
<evidence type="ECO:0000313" key="2">
    <source>
        <dbReference type="EMBL" id="KAK4034834.1"/>
    </source>
</evidence>
<organism evidence="2 3">
    <name type="scientific">Parachaetomium inaequale</name>
    <dbReference type="NCBI Taxonomy" id="2588326"/>
    <lineage>
        <taxon>Eukaryota</taxon>
        <taxon>Fungi</taxon>
        <taxon>Dikarya</taxon>
        <taxon>Ascomycota</taxon>
        <taxon>Pezizomycotina</taxon>
        <taxon>Sordariomycetes</taxon>
        <taxon>Sordariomycetidae</taxon>
        <taxon>Sordariales</taxon>
        <taxon>Chaetomiaceae</taxon>
        <taxon>Parachaetomium</taxon>
    </lineage>
</organism>
<feature type="compositionally biased region" description="Basic and acidic residues" evidence="1">
    <location>
        <begin position="661"/>
        <end position="671"/>
    </location>
</feature>
<feature type="compositionally biased region" description="Polar residues" evidence="1">
    <location>
        <begin position="788"/>
        <end position="797"/>
    </location>
</feature>
<reference evidence="3" key="1">
    <citation type="journal article" date="2023" name="Mol. Phylogenet. Evol.">
        <title>Genome-scale phylogeny and comparative genomics of the fungal order Sordariales.</title>
        <authorList>
            <person name="Hensen N."/>
            <person name="Bonometti L."/>
            <person name="Westerberg I."/>
            <person name="Brannstrom I.O."/>
            <person name="Guillou S."/>
            <person name="Cros-Aarteil S."/>
            <person name="Calhoun S."/>
            <person name="Haridas S."/>
            <person name="Kuo A."/>
            <person name="Mondo S."/>
            <person name="Pangilinan J."/>
            <person name="Riley R."/>
            <person name="LaButti K."/>
            <person name="Andreopoulos B."/>
            <person name="Lipzen A."/>
            <person name="Chen C."/>
            <person name="Yan M."/>
            <person name="Daum C."/>
            <person name="Ng V."/>
            <person name="Clum A."/>
            <person name="Steindorff A."/>
            <person name="Ohm R.A."/>
            <person name="Martin F."/>
            <person name="Silar P."/>
            <person name="Natvig D.O."/>
            <person name="Lalanne C."/>
            <person name="Gautier V."/>
            <person name="Ament-Velasquez S.L."/>
            <person name="Kruys A."/>
            <person name="Hutchinson M.I."/>
            <person name="Powell A.J."/>
            <person name="Barry K."/>
            <person name="Miller A.N."/>
            <person name="Grigoriev I.V."/>
            <person name="Debuchy R."/>
            <person name="Gladieux P."/>
            <person name="Hiltunen Thoren M."/>
            <person name="Johannesson H."/>
        </authorList>
    </citation>
    <scope>NUCLEOTIDE SEQUENCE [LARGE SCALE GENOMIC DNA]</scope>
    <source>
        <strain evidence="3">CBS 284.82</strain>
    </source>
</reference>
<dbReference type="EMBL" id="MU854464">
    <property type="protein sequence ID" value="KAK4034834.1"/>
    <property type="molecule type" value="Genomic_DNA"/>
</dbReference>
<accession>A0AAN6PAM6</accession>
<feature type="region of interest" description="Disordered" evidence="1">
    <location>
        <begin position="354"/>
        <end position="377"/>
    </location>
</feature>
<feature type="region of interest" description="Disordered" evidence="1">
    <location>
        <begin position="412"/>
        <end position="560"/>
    </location>
</feature>
<feature type="compositionally biased region" description="Low complexity" evidence="1">
    <location>
        <begin position="543"/>
        <end position="554"/>
    </location>
</feature>
<dbReference type="AlphaFoldDB" id="A0AAN6PAM6"/>
<name>A0AAN6PAM6_9PEZI</name>
<protein>
    <submittedName>
        <fullName evidence="2">Uncharacterized protein</fullName>
    </submittedName>
</protein>
<feature type="compositionally biased region" description="Low complexity" evidence="1">
    <location>
        <begin position="63"/>
        <end position="74"/>
    </location>
</feature>
<feature type="compositionally biased region" description="Low complexity" evidence="1">
    <location>
        <begin position="752"/>
        <end position="771"/>
    </location>
</feature>
<feature type="compositionally biased region" description="Polar residues" evidence="1">
    <location>
        <begin position="217"/>
        <end position="234"/>
    </location>
</feature>
<feature type="compositionally biased region" description="Basic and acidic residues" evidence="1">
    <location>
        <begin position="237"/>
        <end position="256"/>
    </location>
</feature>
<sequence>MGHSSKFVFPLPGRRSKPAPPPPATAPLTKAQKILGSSDLSFDARPVLGWEAQSNSGISIAVTETTNGEYGNGTARDEWDASKPLRDRRWEQESEIIPAALNMQRERLGSMVPDAATDASSLRRRQSSSTITSYYDKANLPLSISQQTSNSAMAKGLPAKAMALLDMDGEFTEPVLAKKARKKPSKLDLSALLRGHRSPKHLHPDSSKGHLGRDTLTKSPSATSVSTDTTTPPIQQRADRGIRRKITRESLRENPAHRPPPYHPPGEEQPTKASLDLHNLYDHYEQRTFADAMDQEMQGCGYRLEPPTPTTAHAGKTSLSPFPSTPLRPAQTSKPSPLTATELRLAGVGIPSNPVAADCASVSSRHTRTSKASKRTDRSLQEIDLLQNSVLALSSDSEDDYELSSKGSLAVPALSDGQASPTSQRSSVSQISAGAYDGSRGKPAKRASFATSPQIFPGGHAPPVPRAPRIAPRTSSLNSKTSSRPGQGLAHETSRLSIGTTSTNRTLPHLRIPDSATATKTVKKMRSDSQFDFPAPPSHRGSRSASVSRASDQSYPASPTSVDLYLQSNRSPVAPDNGSIRSGMSLGGLSLGGLSLGGLSLGSAANSGFRDSVTSSIHDGNSGRFMAVTKQEEMLLAALRMKRARMREDIIAEFEDDADRDEHHELRRETTNDSMVNAGSMSRQSSRSTIRIDTGALSARPRPPPEVKSPEKPAKGDLLRIVIDRSSFDPCLFEESRSPQSPGGLERKDSRASSTSSQRSAPARQRASLSAMTAPAPRRSQRRDGNPSRRNSGQLSPKVQKDLPHQILEDPAEDDDAGIPRPDSPISPCDFPMPVSIKNNKAVRLSAVGFYKPNEAGW</sequence>
<feature type="compositionally biased region" description="Basic and acidic residues" evidence="1">
    <location>
        <begin position="799"/>
        <end position="808"/>
    </location>
</feature>
<feature type="region of interest" description="Disordered" evidence="1">
    <location>
        <begin position="731"/>
        <end position="832"/>
    </location>
</feature>
<proteinExistence type="predicted"/>
<feature type="compositionally biased region" description="Polar residues" evidence="1">
    <location>
        <begin position="474"/>
        <end position="485"/>
    </location>
</feature>
<feature type="compositionally biased region" description="Polar residues" evidence="1">
    <location>
        <begin position="495"/>
        <end position="506"/>
    </location>
</feature>
<feature type="compositionally biased region" description="Basic and acidic residues" evidence="1">
    <location>
        <begin position="703"/>
        <end position="718"/>
    </location>
</feature>
<feature type="compositionally biased region" description="Polar residues" evidence="1">
    <location>
        <begin position="672"/>
        <end position="691"/>
    </location>
</feature>
<feature type="compositionally biased region" description="Polar residues" evidence="1">
    <location>
        <begin position="417"/>
        <end position="432"/>
    </location>
</feature>
<feature type="region of interest" description="Disordered" evidence="1">
    <location>
        <begin position="300"/>
        <end position="336"/>
    </location>
</feature>
<evidence type="ECO:0000313" key="3">
    <source>
        <dbReference type="Proteomes" id="UP001303115"/>
    </source>
</evidence>